<keyword evidence="3" id="KW-1185">Reference proteome</keyword>
<evidence type="ECO:0000313" key="2">
    <source>
        <dbReference type="EMBL" id="KAF1843418.1"/>
    </source>
</evidence>
<evidence type="ECO:0000313" key="3">
    <source>
        <dbReference type="Proteomes" id="UP000800039"/>
    </source>
</evidence>
<dbReference type="GeneID" id="63855202"/>
<feature type="region of interest" description="Disordered" evidence="1">
    <location>
        <begin position="1"/>
        <end position="28"/>
    </location>
</feature>
<dbReference type="AlphaFoldDB" id="A0A9P4GCL2"/>
<evidence type="ECO:0000256" key="1">
    <source>
        <dbReference type="SAM" id="MobiDB-lite"/>
    </source>
</evidence>
<name>A0A9P4GCL2_9PLEO</name>
<gene>
    <name evidence="2" type="ORF">K460DRAFT_418481</name>
</gene>
<organism evidence="2 3">
    <name type="scientific">Cucurbitaria berberidis CBS 394.84</name>
    <dbReference type="NCBI Taxonomy" id="1168544"/>
    <lineage>
        <taxon>Eukaryota</taxon>
        <taxon>Fungi</taxon>
        <taxon>Dikarya</taxon>
        <taxon>Ascomycota</taxon>
        <taxon>Pezizomycotina</taxon>
        <taxon>Dothideomycetes</taxon>
        <taxon>Pleosporomycetidae</taxon>
        <taxon>Pleosporales</taxon>
        <taxon>Pleosporineae</taxon>
        <taxon>Cucurbitariaceae</taxon>
        <taxon>Cucurbitaria</taxon>
    </lineage>
</organism>
<proteinExistence type="predicted"/>
<sequence length="361" mass="41660">MITDDTSSARSATNLTSGLGRASETEDSSHFARELISSSQTVQLMMPNATNKVDFASVPYDAFPFEKLPAELRHDIIKYVLPQNLSFRFKACRTKRKQNGERKWNVEARRMGSSGNFATSRKMRAHLRMYVSLIRVKAMSQEARAIFFDRNEISLYIDGHKRGSSVPMGPFGLYHSQALLRDMRNIRLVLNINESTDQAWGPFRGRLQQIVRELRRHSEEPTEKSRLKNLTLGIARYGQDYVYDDAQQELGYGDIIERVENCMFIFEALTELRHNGTVKKVKVTGVPLWFAKCLKASITGRGGDVFQTTRHIRYVKRWYTCLVRRSLLTDFYDEPIYDWKEFAERNGIAVPADIGRFWGMN</sequence>
<accession>A0A9P4GCL2</accession>
<dbReference type="EMBL" id="ML976617">
    <property type="protein sequence ID" value="KAF1843418.1"/>
    <property type="molecule type" value="Genomic_DNA"/>
</dbReference>
<comment type="caution">
    <text evidence="2">The sequence shown here is derived from an EMBL/GenBank/DDBJ whole genome shotgun (WGS) entry which is preliminary data.</text>
</comment>
<dbReference type="Proteomes" id="UP000800039">
    <property type="component" value="Unassembled WGS sequence"/>
</dbReference>
<dbReference type="OrthoDB" id="3788674at2759"/>
<dbReference type="RefSeq" id="XP_040785981.1">
    <property type="nucleotide sequence ID" value="XM_040937952.1"/>
</dbReference>
<reference evidence="2" key="1">
    <citation type="submission" date="2020-01" db="EMBL/GenBank/DDBJ databases">
        <authorList>
            <consortium name="DOE Joint Genome Institute"/>
            <person name="Haridas S."/>
            <person name="Albert R."/>
            <person name="Binder M."/>
            <person name="Bloem J."/>
            <person name="Labutti K."/>
            <person name="Salamov A."/>
            <person name="Andreopoulos B."/>
            <person name="Baker S.E."/>
            <person name="Barry K."/>
            <person name="Bills G."/>
            <person name="Bluhm B.H."/>
            <person name="Cannon C."/>
            <person name="Castanera R."/>
            <person name="Culley D.E."/>
            <person name="Daum C."/>
            <person name="Ezra D."/>
            <person name="Gonzalez J.B."/>
            <person name="Henrissat B."/>
            <person name="Kuo A."/>
            <person name="Liang C."/>
            <person name="Lipzen A."/>
            <person name="Lutzoni F."/>
            <person name="Magnuson J."/>
            <person name="Mondo S."/>
            <person name="Nolan M."/>
            <person name="Ohm R."/>
            <person name="Pangilinan J."/>
            <person name="Park H.-J."/>
            <person name="Ramirez L."/>
            <person name="Alfaro M."/>
            <person name="Sun H."/>
            <person name="Tritt A."/>
            <person name="Yoshinaga Y."/>
            <person name="Zwiers L.-H."/>
            <person name="Turgeon B.G."/>
            <person name="Goodwin S.B."/>
            <person name="Spatafora J.W."/>
            <person name="Crous P.W."/>
            <person name="Grigoriev I.V."/>
        </authorList>
    </citation>
    <scope>NUCLEOTIDE SEQUENCE</scope>
    <source>
        <strain evidence="2">CBS 394.84</strain>
    </source>
</reference>
<feature type="compositionally biased region" description="Polar residues" evidence="1">
    <location>
        <begin position="1"/>
        <end position="17"/>
    </location>
</feature>
<protein>
    <submittedName>
        <fullName evidence="2">Uncharacterized protein</fullName>
    </submittedName>
</protein>